<dbReference type="STRING" id="2004952.A0A2C5Z6U7"/>
<reference evidence="2 3" key="1">
    <citation type="submission" date="2017-06" db="EMBL/GenBank/DDBJ databases">
        <title>Ant-infecting Ophiocordyceps genomes reveal a high diversity of potential behavioral manipulation genes and a possible major role for enterotoxins.</title>
        <authorList>
            <person name="De Bekker C."/>
            <person name="Evans H.C."/>
            <person name="Brachmann A."/>
            <person name="Hughes D.P."/>
        </authorList>
    </citation>
    <scope>NUCLEOTIDE SEQUENCE [LARGE SCALE GENOMIC DNA]</scope>
    <source>
        <strain evidence="2 3">Map16</strain>
    </source>
</reference>
<dbReference type="AlphaFoldDB" id="A0A2C5Z6U7"/>
<dbReference type="OrthoDB" id="5551751at2759"/>
<dbReference type="SUPFAM" id="SSF82153">
    <property type="entry name" value="FAS1 domain"/>
    <property type="match status" value="1"/>
</dbReference>
<dbReference type="PANTHER" id="PTHR28156:SF1">
    <property type="entry name" value="FAS1 DOMAIN-CONTAINING PROTEIN YDR262W"/>
    <property type="match status" value="1"/>
</dbReference>
<dbReference type="Proteomes" id="UP000226431">
    <property type="component" value="Unassembled WGS sequence"/>
</dbReference>
<evidence type="ECO:0000313" key="3">
    <source>
        <dbReference type="Proteomes" id="UP000226431"/>
    </source>
</evidence>
<accession>A0A2C5Z6U7</accession>
<evidence type="ECO:0000313" key="2">
    <source>
        <dbReference type="EMBL" id="PHH74901.1"/>
    </source>
</evidence>
<comment type="caution">
    <text evidence="2">The sequence shown here is derived from an EMBL/GenBank/DDBJ whole genome shotgun (WGS) entry which is preliminary data.</text>
</comment>
<dbReference type="EMBL" id="NJES01000246">
    <property type="protein sequence ID" value="PHH74901.1"/>
    <property type="molecule type" value="Genomic_DNA"/>
</dbReference>
<organism evidence="2 3">
    <name type="scientific">Ophiocordyceps camponoti-rufipedis</name>
    <dbReference type="NCBI Taxonomy" id="2004952"/>
    <lineage>
        <taxon>Eukaryota</taxon>
        <taxon>Fungi</taxon>
        <taxon>Dikarya</taxon>
        <taxon>Ascomycota</taxon>
        <taxon>Pezizomycotina</taxon>
        <taxon>Sordariomycetes</taxon>
        <taxon>Hypocreomycetidae</taxon>
        <taxon>Hypocreales</taxon>
        <taxon>Ophiocordycipitaceae</taxon>
        <taxon>Ophiocordyceps</taxon>
    </lineage>
</organism>
<sequence>MAGPVESWKSRDLTQAATSSLLASETLTVLAPLNSALDALPRKPWEDEADYHQFGSAAYEGDDGRTRAQNNSSRFVDAHIVPVSPWPKETRVRSRAGRELWWELSSDGSTRYLMPDRVQVDRVAARASNGELVSSSSSLSLPYSLLTRIFLLPSSPCISNSLPCFTAPP</sequence>
<dbReference type="InterPro" id="IPR036378">
    <property type="entry name" value="FAS1_dom_sf"/>
</dbReference>
<dbReference type="PANTHER" id="PTHR28156">
    <property type="entry name" value="FAS1 DOMAIN-CONTAINING PROTEIN YDR262W"/>
    <property type="match status" value="1"/>
</dbReference>
<name>A0A2C5Z6U7_9HYPO</name>
<keyword evidence="3" id="KW-1185">Reference proteome</keyword>
<evidence type="ECO:0000256" key="1">
    <source>
        <dbReference type="ARBA" id="ARBA00022729"/>
    </source>
</evidence>
<protein>
    <recommendedName>
        <fullName evidence="4">FAS1 domain-containing protein</fullName>
    </recommendedName>
</protein>
<gene>
    <name evidence="2" type="ORF">CDD80_2761</name>
</gene>
<proteinExistence type="predicted"/>
<keyword evidence="1" id="KW-0732">Signal</keyword>
<dbReference type="InterPro" id="IPR040200">
    <property type="entry name" value="Mug57-like"/>
</dbReference>
<evidence type="ECO:0008006" key="4">
    <source>
        <dbReference type="Google" id="ProtNLM"/>
    </source>
</evidence>